<keyword evidence="6" id="KW-1185">Reference proteome</keyword>
<feature type="chain" id="PRO_5017019584" evidence="1">
    <location>
        <begin position="20"/>
        <end position="637"/>
    </location>
</feature>
<name>A0A377Q2U3_9NEIS</name>
<sequence>MRLIQFLICSSLLAHPAHAAVLGDIQLRSALGERFNARINIIANESEELGTHCFRLLPVYEAGTPHFSARLSFESNENGGVLTLRGDEALQEPLLNFSIRLRCPSEKSASFQRDYNVLLDPREYRGKQSADLAPLAPAPRRNLPAFSGVWQSQEGDSVERIARAYFPQDKASRARMVDEIYRLNPDLAQNTYARLPLNTDVRLPDRKRLLPNAAVSDERPPEPEAQLLVPAKESLQITAPSLPRLAQGGFQLRLSESLLSSQTKTPLSPDENLRARERLQLLESDDQAAQLLQFKYQISQLEKQLAMVQGRSQAEIPSDSTPVFSGINRFSWPSAWWLLLLLFIPPLYLLQRQRRIAQADMDVFPLGQNAYSSGAGGVPLSERFMDAVPDRSMLMGAMSNFSQAASDWSRDDVDVVQPKNVSEEAQMLLDHGLVTQAVNLLKSEIEQYPSSLALWMMLFDVYVTQGMRQEFQNRAVGFRLQFSSDGLWQQVQGMGRALDPDNPLYLSLDETASPLMFAQEGMSFASPESKIEHVDFATGELVEYKQDPWRSVPEQIDFSVDVPDPLSLLEVRLPEISGLDLSFFQTEDPVLQLVVEHLEQQDIHTACQTLEQLLYRGTMEQRQTAIKWLDVLIPLQI</sequence>
<dbReference type="RefSeq" id="WP_115225608.1">
    <property type="nucleotide sequence ID" value="NZ_CAWOLO010000001.1"/>
</dbReference>
<reference evidence="3 5" key="1">
    <citation type="submission" date="2018-06" db="EMBL/GenBank/DDBJ databases">
        <authorList>
            <consortium name="Pathogen Informatics"/>
            <person name="Doyle S."/>
        </authorList>
    </citation>
    <scope>NUCLEOTIDE SEQUENCE [LARGE SCALE GENOMIC DNA]</scope>
    <source>
        <strain evidence="3 5">NCTC11159</strain>
    </source>
</reference>
<reference evidence="4 6" key="2">
    <citation type="submission" date="2019-03" db="EMBL/GenBank/DDBJ databases">
        <title>Genomic Encyclopedia of Type Strains, Phase IV (KMG-IV): sequencing the most valuable type-strain genomes for metagenomic binning, comparative biology and taxonomic classification.</title>
        <authorList>
            <person name="Goeker M."/>
        </authorList>
    </citation>
    <scope>NUCLEOTIDE SEQUENCE [LARGE SCALE GENOMIC DNA]</scope>
    <source>
        <strain evidence="4 6">DSM 3764</strain>
    </source>
</reference>
<feature type="signal peptide" evidence="1">
    <location>
        <begin position="1"/>
        <end position="19"/>
    </location>
</feature>
<feature type="domain" description="FimV N-terminal" evidence="2">
    <location>
        <begin position="22"/>
        <end position="121"/>
    </location>
</feature>
<proteinExistence type="predicted"/>
<dbReference type="EMBL" id="SMBT01000001">
    <property type="protein sequence ID" value="TCU90095.1"/>
    <property type="molecule type" value="Genomic_DNA"/>
</dbReference>
<dbReference type="OrthoDB" id="8575674at2"/>
<dbReference type="EMBL" id="UGHR01000001">
    <property type="protein sequence ID" value="STQ89122.1"/>
    <property type="molecule type" value="Genomic_DNA"/>
</dbReference>
<dbReference type="InterPro" id="IPR057840">
    <property type="entry name" value="FimV_N"/>
</dbReference>
<dbReference type="Proteomes" id="UP000255108">
    <property type="component" value="Unassembled WGS sequence"/>
</dbReference>
<dbReference type="Proteomes" id="UP000295794">
    <property type="component" value="Unassembled WGS sequence"/>
</dbReference>
<accession>A0A377Q2U3</accession>
<protein>
    <submittedName>
        <fullName evidence="3">Tfp pilus assembly protein FimV</fullName>
    </submittedName>
</protein>
<evidence type="ECO:0000256" key="1">
    <source>
        <dbReference type="SAM" id="SignalP"/>
    </source>
</evidence>
<evidence type="ECO:0000313" key="4">
    <source>
        <dbReference type="EMBL" id="TCU90095.1"/>
    </source>
</evidence>
<dbReference type="AlphaFoldDB" id="A0A377Q2U3"/>
<evidence type="ECO:0000313" key="6">
    <source>
        <dbReference type="Proteomes" id="UP000295794"/>
    </source>
</evidence>
<gene>
    <name evidence="4" type="ORF">EV682_101114</name>
    <name evidence="3" type="ORF">NCTC11159_00133</name>
</gene>
<evidence type="ECO:0000313" key="3">
    <source>
        <dbReference type="EMBL" id="STQ89122.1"/>
    </source>
</evidence>
<dbReference type="Pfam" id="PF25800">
    <property type="entry name" value="FimV_N"/>
    <property type="match status" value="1"/>
</dbReference>
<organism evidence="3 5">
    <name type="scientific">Iodobacter fluviatilis</name>
    <dbReference type="NCBI Taxonomy" id="537"/>
    <lineage>
        <taxon>Bacteria</taxon>
        <taxon>Pseudomonadati</taxon>
        <taxon>Pseudomonadota</taxon>
        <taxon>Betaproteobacteria</taxon>
        <taxon>Neisseriales</taxon>
        <taxon>Chitinibacteraceae</taxon>
        <taxon>Iodobacter</taxon>
    </lineage>
</organism>
<keyword evidence="1" id="KW-0732">Signal</keyword>
<evidence type="ECO:0000259" key="2">
    <source>
        <dbReference type="Pfam" id="PF25800"/>
    </source>
</evidence>
<evidence type="ECO:0000313" key="5">
    <source>
        <dbReference type="Proteomes" id="UP000255108"/>
    </source>
</evidence>